<proteinExistence type="inferred from homology"/>
<dbReference type="GO" id="GO:0006744">
    <property type="term" value="P:ubiquinone biosynthetic process"/>
    <property type="evidence" value="ECO:0007669"/>
    <property type="project" value="TreeGrafter"/>
</dbReference>
<evidence type="ECO:0000256" key="1">
    <source>
        <dbReference type="ARBA" id="ARBA00010021"/>
    </source>
</evidence>
<feature type="domain" description="3-octaprenyl-4-hydroxybenzoate carboxy-lyase-like C-terminal" evidence="4">
    <location>
        <begin position="325"/>
        <end position="447"/>
    </location>
</feature>
<evidence type="ECO:0000259" key="3">
    <source>
        <dbReference type="Pfam" id="PF20695"/>
    </source>
</evidence>
<feature type="domain" description="3-octaprenyl-4-hydroxybenzoate carboxy-lyase-like Rift-related" evidence="2">
    <location>
        <begin position="121"/>
        <end position="320"/>
    </location>
</feature>
<dbReference type="Gene3D" id="3.40.1670.10">
    <property type="entry name" value="UbiD C-terminal domain-like"/>
    <property type="match status" value="2"/>
</dbReference>
<dbReference type="AlphaFoldDB" id="A0A401G3V1"/>
<evidence type="ECO:0000313" key="6">
    <source>
        <dbReference type="Proteomes" id="UP000288096"/>
    </source>
</evidence>
<protein>
    <submittedName>
        <fullName evidence="5">Menaquinone biosynthesis decarboxylase</fullName>
    </submittedName>
</protein>
<evidence type="ECO:0000313" key="5">
    <source>
        <dbReference type="EMBL" id="GBC63910.1"/>
    </source>
</evidence>
<dbReference type="PANTHER" id="PTHR30108:SF17">
    <property type="entry name" value="FERULIC ACID DECARBOXYLASE 1"/>
    <property type="match status" value="1"/>
</dbReference>
<dbReference type="SUPFAM" id="SSF50475">
    <property type="entry name" value="FMN-binding split barrel"/>
    <property type="match status" value="1"/>
</dbReference>
<organism evidence="5 6">
    <name type="scientific">Desulfonema ishimotonii</name>
    <dbReference type="NCBI Taxonomy" id="45657"/>
    <lineage>
        <taxon>Bacteria</taxon>
        <taxon>Pseudomonadati</taxon>
        <taxon>Thermodesulfobacteriota</taxon>
        <taxon>Desulfobacteria</taxon>
        <taxon>Desulfobacterales</taxon>
        <taxon>Desulfococcaceae</taxon>
        <taxon>Desulfonema</taxon>
    </lineage>
</organism>
<keyword evidence="6" id="KW-1185">Reference proteome</keyword>
<name>A0A401G3V1_9BACT</name>
<reference evidence="6" key="1">
    <citation type="submission" date="2017-11" db="EMBL/GenBank/DDBJ databases">
        <authorList>
            <person name="Watanabe M."/>
            <person name="Kojima H."/>
        </authorList>
    </citation>
    <scope>NUCLEOTIDE SEQUENCE [LARGE SCALE GENOMIC DNA]</scope>
    <source>
        <strain evidence="6">Tokyo 01</strain>
    </source>
</reference>
<dbReference type="GO" id="GO:0008694">
    <property type="term" value="F:4-hydroxy-3-polyprenylbenzoate decarboxylase activity"/>
    <property type="evidence" value="ECO:0007669"/>
    <property type="project" value="TreeGrafter"/>
</dbReference>
<dbReference type="Pfam" id="PF20696">
    <property type="entry name" value="UbiD_C"/>
    <property type="match status" value="2"/>
</dbReference>
<reference evidence="6" key="2">
    <citation type="submission" date="2019-01" db="EMBL/GenBank/DDBJ databases">
        <title>Genome sequence of Desulfonema ishimotonii strain Tokyo 01.</title>
        <authorList>
            <person name="Fukui M."/>
        </authorList>
    </citation>
    <scope>NUCLEOTIDE SEQUENCE [LARGE SCALE GENOMIC DNA]</scope>
    <source>
        <strain evidence="6">Tokyo 01</strain>
    </source>
</reference>
<evidence type="ECO:0000259" key="4">
    <source>
        <dbReference type="Pfam" id="PF20696"/>
    </source>
</evidence>
<gene>
    <name evidence="5" type="ORF">DENIS_4909</name>
</gene>
<comment type="similarity">
    <text evidence="1">Belongs to the UbiD family.</text>
</comment>
<dbReference type="OrthoDB" id="9809841at2"/>
<dbReference type="InterPro" id="IPR048304">
    <property type="entry name" value="UbiD_Rift_dom"/>
</dbReference>
<dbReference type="SUPFAM" id="SSF143968">
    <property type="entry name" value="UbiD C-terminal domain-like"/>
    <property type="match status" value="2"/>
</dbReference>
<feature type="domain" description="3-octaprenyl-4-hydroxybenzoate carboxy-lyase-like C-terminal" evidence="4">
    <location>
        <begin position="500"/>
        <end position="567"/>
    </location>
</feature>
<feature type="domain" description="3-octaprenyl-4-hydroxybenzoate carboxy-lyase-like N-terminal" evidence="3">
    <location>
        <begin position="9"/>
        <end position="86"/>
    </location>
</feature>
<dbReference type="PANTHER" id="PTHR30108">
    <property type="entry name" value="3-OCTAPRENYL-4-HYDROXYBENZOATE CARBOXY-LYASE-RELATED"/>
    <property type="match status" value="1"/>
</dbReference>
<dbReference type="EMBL" id="BEXT01000001">
    <property type="protein sequence ID" value="GBC63910.1"/>
    <property type="molecule type" value="Genomic_DNA"/>
</dbReference>
<dbReference type="Proteomes" id="UP000288096">
    <property type="component" value="Unassembled WGS sequence"/>
</dbReference>
<dbReference type="InterPro" id="IPR022390">
    <property type="entry name" value="HBDC"/>
</dbReference>
<comment type="caution">
    <text evidence="5">The sequence shown here is derived from an EMBL/GenBank/DDBJ whole genome shotgun (WGS) entry which is preliminary data.</text>
</comment>
<evidence type="ECO:0000259" key="2">
    <source>
        <dbReference type="Pfam" id="PF01977"/>
    </source>
</evidence>
<dbReference type="Pfam" id="PF20695">
    <property type="entry name" value="UbiD_N"/>
    <property type="match status" value="1"/>
</dbReference>
<sequence length="597" mass="67069">MYKNLREFLNALDKAGEIRYIRKEVSPHLEISKYTDRESKSRDGGKALFFEKVSGSSFPVATNIFGSPKRICMAMGVRHLDDLADRIRAYIEFNPPKNLKEALNIIPLAVGVTQFFPRTFRGKKPPCQEVVLTGDQVDLTRLPVLHCWPHDGGPFVTLPLVFTRSPETGKRNVGMYRLQIFDRNTTGMHWHIHKDGSHYYNEYRRAGKRMPVAVAIGADPATTFAATAPMPRGVDEMLLAGFIRKKPVTMAKCVSVDLEVPAEAEFVLEGYVDPDELRTEGPFGDHTGYYSLADHYPVFHVTALTHRRNPVYNATLVGRPPMEDCYLAKATERLFLPMLQAVIPEIQDYWLPWEGVFHNIVVVSIDKEYPGHAQKIMSGLWGQGQMSFCKAITVVDKDIPPQDSEQVLRELLMKLDIHSDITLSKGVLDVLDHSSPFPNFGNKIGLDLTTRFSGEPPRRKPAAFREAPSPDGLSALMQTSIPGAVSCRHLFPELSAREGARNRILTMTVEKEAGRGGRDFAAMLFRLPALEMFNIILLFDKGIDLNDASLMLWKLFNNVDPGRDLMTEGDQAVIDACKKGPMDGHDREWPDDLTFDV</sequence>
<dbReference type="GO" id="GO:0005829">
    <property type="term" value="C:cytosol"/>
    <property type="evidence" value="ECO:0007669"/>
    <property type="project" value="TreeGrafter"/>
</dbReference>
<dbReference type="InterPro" id="IPR049381">
    <property type="entry name" value="UbiD-like_C"/>
</dbReference>
<accession>A0A401G3V1</accession>
<dbReference type="NCBIfam" id="TIGR00148">
    <property type="entry name" value="UbiD family decarboxylase"/>
    <property type="match status" value="1"/>
</dbReference>
<dbReference type="Pfam" id="PF01977">
    <property type="entry name" value="UbiD"/>
    <property type="match status" value="1"/>
</dbReference>
<dbReference type="InterPro" id="IPR002830">
    <property type="entry name" value="UbiD"/>
</dbReference>
<dbReference type="InterPro" id="IPR049383">
    <property type="entry name" value="UbiD-like_N"/>
</dbReference>
<dbReference type="NCBIfam" id="TIGR03701">
    <property type="entry name" value="mena_SCO4490"/>
    <property type="match status" value="1"/>
</dbReference>
<dbReference type="RefSeq" id="WP_124330932.1">
    <property type="nucleotide sequence ID" value="NZ_BEXT01000001.1"/>
</dbReference>